<gene>
    <name evidence="1" type="ORF">BZ3500_MVSOF-1268-A1-R1_CHR7-3G09631</name>
</gene>
<sequence length="240" mass="26097">MAVEAQGCFALLSALGPEVETLKMRDLRMVTSEAIKLVAPIWRMNAFTVNGHVSAEFMFAITHNCPLLETLVVEPWVITINHRPSVVQLDMARFIQSLNPVTLRNFYWGGGIPLTQAAASVFDTILDILPGLQELGVPLKFFSLVLAQTLSNSKLQRLTLIPSSRALGGIDAPALVARSEEIVRALGVAMVEFSSSGVEWEARDGVDSFIGYEGVKRMLALAKARLDAGVRYEDPSAAKA</sequence>
<evidence type="ECO:0000313" key="1">
    <source>
        <dbReference type="EMBL" id="SDA02312.1"/>
    </source>
</evidence>
<keyword evidence="2" id="KW-1185">Reference proteome</keyword>
<protein>
    <submittedName>
        <fullName evidence="1">BZ3500_MvSof-1268-A1-R1_Chr7-3g09631 protein</fullName>
    </submittedName>
</protein>
<name>A0A2X0N589_9BASI</name>
<organism evidence="1 2">
    <name type="scientific">Microbotryum saponariae</name>
    <dbReference type="NCBI Taxonomy" id="289078"/>
    <lineage>
        <taxon>Eukaryota</taxon>
        <taxon>Fungi</taxon>
        <taxon>Dikarya</taxon>
        <taxon>Basidiomycota</taxon>
        <taxon>Pucciniomycotina</taxon>
        <taxon>Microbotryomycetes</taxon>
        <taxon>Microbotryales</taxon>
        <taxon>Microbotryaceae</taxon>
        <taxon>Microbotryum</taxon>
    </lineage>
</organism>
<dbReference type="AlphaFoldDB" id="A0A2X0N589"/>
<reference evidence="2" key="1">
    <citation type="submission" date="2016-10" db="EMBL/GenBank/DDBJ databases">
        <authorList>
            <person name="Jeantristanb JTB J.-T."/>
            <person name="Ricardo R."/>
        </authorList>
    </citation>
    <scope>NUCLEOTIDE SEQUENCE [LARGE SCALE GENOMIC DNA]</scope>
</reference>
<accession>A0A2X0N589</accession>
<dbReference type="Proteomes" id="UP000249723">
    <property type="component" value="Unassembled WGS sequence"/>
</dbReference>
<dbReference type="EMBL" id="FMWP01000125">
    <property type="protein sequence ID" value="SDA02312.1"/>
    <property type="molecule type" value="Genomic_DNA"/>
</dbReference>
<proteinExistence type="predicted"/>
<evidence type="ECO:0000313" key="2">
    <source>
        <dbReference type="Proteomes" id="UP000249723"/>
    </source>
</evidence>